<feature type="region of interest" description="Disordered" evidence="1">
    <location>
        <begin position="28"/>
        <end position="101"/>
    </location>
</feature>
<feature type="transmembrane region" description="Helical" evidence="2">
    <location>
        <begin position="275"/>
        <end position="294"/>
    </location>
</feature>
<reference evidence="3" key="2">
    <citation type="journal article" date="2020" name="Nat. Commun.">
        <title>Large-scale genome sequencing of mycorrhizal fungi provides insights into the early evolution of symbiotic traits.</title>
        <authorList>
            <person name="Miyauchi S."/>
            <person name="Kiss E."/>
            <person name="Kuo A."/>
            <person name="Drula E."/>
            <person name="Kohler A."/>
            <person name="Sanchez-Garcia M."/>
            <person name="Morin E."/>
            <person name="Andreopoulos B."/>
            <person name="Barry K.W."/>
            <person name="Bonito G."/>
            <person name="Buee M."/>
            <person name="Carver A."/>
            <person name="Chen C."/>
            <person name="Cichocki N."/>
            <person name="Clum A."/>
            <person name="Culley D."/>
            <person name="Crous P.W."/>
            <person name="Fauchery L."/>
            <person name="Girlanda M."/>
            <person name="Hayes R.D."/>
            <person name="Keri Z."/>
            <person name="LaButti K."/>
            <person name="Lipzen A."/>
            <person name="Lombard V."/>
            <person name="Magnuson J."/>
            <person name="Maillard F."/>
            <person name="Murat C."/>
            <person name="Nolan M."/>
            <person name="Ohm R.A."/>
            <person name="Pangilinan J."/>
            <person name="Pereira M.F."/>
            <person name="Perotto S."/>
            <person name="Peter M."/>
            <person name="Pfister S."/>
            <person name="Riley R."/>
            <person name="Sitrit Y."/>
            <person name="Stielow J.B."/>
            <person name="Szollosi G."/>
            <person name="Zifcakova L."/>
            <person name="Stursova M."/>
            <person name="Spatafora J.W."/>
            <person name="Tedersoo L."/>
            <person name="Vaario L.M."/>
            <person name="Yamada A."/>
            <person name="Yan M."/>
            <person name="Wang P."/>
            <person name="Xu J."/>
            <person name="Bruns T."/>
            <person name="Baldrian P."/>
            <person name="Vilgalys R."/>
            <person name="Dunand C."/>
            <person name="Henrissat B."/>
            <person name="Grigoriev I.V."/>
            <person name="Hibbett D."/>
            <person name="Nagy L.G."/>
            <person name="Martin F.M."/>
        </authorList>
    </citation>
    <scope>NUCLEOTIDE SEQUENCE</scope>
    <source>
        <strain evidence="3">BED1</strain>
    </source>
</reference>
<feature type="region of interest" description="Disordered" evidence="1">
    <location>
        <begin position="216"/>
        <end position="259"/>
    </location>
</feature>
<protein>
    <submittedName>
        <fullName evidence="3">Uncharacterized protein</fullName>
    </submittedName>
</protein>
<feature type="compositionally biased region" description="Polar residues" evidence="1">
    <location>
        <begin position="250"/>
        <end position="259"/>
    </location>
</feature>
<keyword evidence="4" id="KW-1185">Reference proteome</keyword>
<comment type="caution">
    <text evidence="3">The sequence shown here is derived from an EMBL/GenBank/DDBJ whole genome shotgun (WGS) entry which is preliminary data.</text>
</comment>
<feature type="compositionally biased region" description="Pro residues" evidence="1">
    <location>
        <begin position="69"/>
        <end position="82"/>
    </location>
</feature>
<keyword evidence="2" id="KW-1133">Transmembrane helix</keyword>
<dbReference type="Proteomes" id="UP001194468">
    <property type="component" value="Unassembled WGS sequence"/>
</dbReference>
<reference evidence="3" key="1">
    <citation type="submission" date="2019-10" db="EMBL/GenBank/DDBJ databases">
        <authorList>
            <consortium name="DOE Joint Genome Institute"/>
            <person name="Kuo A."/>
            <person name="Miyauchi S."/>
            <person name="Kiss E."/>
            <person name="Drula E."/>
            <person name="Kohler A."/>
            <person name="Sanchez-Garcia M."/>
            <person name="Andreopoulos B."/>
            <person name="Barry K.W."/>
            <person name="Bonito G."/>
            <person name="Buee M."/>
            <person name="Carver A."/>
            <person name="Chen C."/>
            <person name="Cichocki N."/>
            <person name="Clum A."/>
            <person name="Culley D."/>
            <person name="Crous P.W."/>
            <person name="Fauchery L."/>
            <person name="Girlanda M."/>
            <person name="Hayes R."/>
            <person name="Keri Z."/>
            <person name="LaButti K."/>
            <person name="Lipzen A."/>
            <person name="Lombard V."/>
            <person name="Magnuson J."/>
            <person name="Maillard F."/>
            <person name="Morin E."/>
            <person name="Murat C."/>
            <person name="Nolan M."/>
            <person name="Ohm R."/>
            <person name="Pangilinan J."/>
            <person name="Pereira M."/>
            <person name="Perotto S."/>
            <person name="Peter M."/>
            <person name="Riley R."/>
            <person name="Sitrit Y."/>
            <person name="Stielow B."/>
            <person name="Szollosi G."/>
            <person name="Zifcakova L."/>
            <person name="Stursova M."/>
            <person name="Spatafora J.W."/>
            <person name="Tedersoo L."/>
            <person name="Vaario L.-M."/>
            <person name="Yamada A."/>
            <person name="Yan M."/>
            <person name="Wang P."/>
            <person name="Xu J."/>
            <person name="Bruns T."/>
            <person name="Baldrian P."/>
            <person name="Vilgalys R."/>
            <person name="Henrissat B."/>
            <person name="Grigoriev I.V."/>
            <person name="Hibbett D."/>
            <person name="Nagy L.G."/>
            <person name="Martin F.M."/>
        </authorList>
    </citation>
    <scope>NUCLEOTIDE SEQUENCE</scope>
    <source>
        <strain evidence="3">BED1</strain>
    </source>
</reference>
<feature type="compositionally biased region" description="Low complexity" evidence="1">
    <location>
        <begin position="36"/>
        <end position="68"/>
    </location>
</feature>
<evidence type="ECO:0000313" key="3">
    <source>
        <dbReference type="EMBL" id="KAF8414521.1"/>
    </source>
</evidence>
<evidence type="ECO:0000256" key="1">
    <source>
        <dbReference type="SAM" id="MobiDB-lite"/>
    </source>
</evidence>
<sequence>MSLISFLSPHHLDDFSLLDVDEVEVEMHPPSPAWPLEPSLPSSGLTPSIISSSEPSPGPTLSLTSSSSPPTPPPSSPTPSPSSPTLSTGSTTSSDSSVTARQVPGITLTTIRDMLAQVWEQTTALWEGQAATNHVLDKLRQSRPVPQDDMDIFERLHHIQALIKMLIDAWQNMTPMMCPHPVVNTVQVHQNGCHQLRPPGDFLLGSLYDHCPGTAPGTVGGREPPPGSTSWYQRRPKGGIVPPPGAIDGQSGQPGAQTQGPAYVPMPPGPTVVQLPLFDMLMAILQVSILIMILRR</sequence>
<proteinExistence type="predicted"/>
<gene>
    <name evidence="3" type="ORF">L210DRAFT_3658994</name>
</gene>
<dbReference type="EMBL" id="WHUW01000496">
    <property type="protein sequence ID" value="KAF8414521.1"/>
    <property type="molecule type" value="Genomic_DNA"/>
</dbReference>
<evidence type="ECO:0000256" key="2">
    <source>
        <dbReference type="SAM" id="Phobius"/>
    </source>
</evidence>
<organism evidence="3 4">
    <name type="scientific">Boletus edulis BED1</name>
    <dbReference type="NCBI Taxonomy" id="1328754"/>
    <lineage>
        <taxon>Eukaryota</taxon>
        <taxon>Fungi</taxon>
        <taxon>Dikarya</taxon>
        <taxon>Basidiomycota</taxon>
        <taxon>Agaricomycotina</taxon>
        <taxon>Agaricomycetes</taxon>
        <taxon>Agaricomycetidae</taxon>
        <taxon>Boletales</taxon>
        <taxon>Boletineae</taxon>
        <taxon>Boletaceae</taxon>
        <taxon>Boletoideae</taxon>
        <taxon>Boletus</taxon>
    </lineage>
</organism>
<dbReference type="AlphaFoldDB" id="A0AAD4G475"/>
<accession>A0AAD4G475</accession>
<feature type="compositionally biased region" description="Low complexity" evidence="1">
    <location>
        <begin position="83"/>
        <end position="97"/>
    </location>
</feature>
<keyword evidence="2" id="KW-0812">Transmembrane</keyword>
<evidence type="ECO:0000313" key="4">
    <source>
        <dbReference type="Proteomes" id="UP001194468"/>
    </source>
</evidence>
<name>A0AAD4G475_BOLED</name>
<keyword evidence="2" id="KW-0472">Membrane</keyword>